<dbReference type="RefSeq" id="WP_381518910.1">
    <property type="nucleotide sequence ID" value="NZ_JBHULN010000001.1"/>
</dbReference>
<dbReference type="InterPro" id="IPR010559">
    <property type="entry name" value="Sig_transdc_His_kin_internal"/>
</dbReference>
<dbReference type="InterPro" id="IPR036890">
    <property type="entry name" value="HATPase_C_sf"/>
</dbReference>
<keyword evidence="1" id="KW-0472">Membrane</keyword>
<keyword evidence="1" id="KW-1133">Transmembrane helix</keyword>
<dbReference type="EMBL" id="JBHULN010000001">
    <property type="protein sequence ID" value="MFD2569604.1"/>
    <property type="molecule type" value="Genomic_DNA"/>
</dbReference>
<protein>
    <submittedName>
        <fullName evidence="3">Sensor histidine kinase</fullName>
        <ecNumber evidence="3">2.7.13.3</ecNumber>
    </submittedName>
</protein>
<evidence type="ECO:0000256" key="1">
    <source>
        <dbReference type="SAM" id="Phobius"/>
    </source>
</evidence>
<evidence type="ECO:0000313" key="4">
    <source>
        <dbReference type="Proteomes" id="UP001597469"/>
    </source>
</evidence>
<gene>
    <name evidence="3" type="ORF">ACFSUS_03110</name>
</gene>
<evidence type="ECO:0000313" key="3">
    <source>
        <dbReference type="EMBL" id="MFD2569604.1"/>
    </source>
</evidence>
<comment type="caution">
    <text evidence="3">The sequence shown here is derived from an EMBL/GenBank/DDBJ whole genome shotgun (WGS) entry which is preliminary data.</text>
</comment>
<feature type="transmembrane region" description="Helical" evidence="1">
    <location>
        <begin position="12"/>
        <end position="35"/>
    </location>
</feature>
<reference evidence="4" key="1">
    <citation type="journal article" date="2019" name="Int. J. Syst. Evol. Microbiol.">
        <title>The Global Catalogue of Microorganisms (GCM) 10K type strain sequencing project: providing services to taxonomists for standard genome sequencing and annotation.</title>
        <authorList>
            <consortium name="The Broad Institute Genomics Platform"/>
            <consortium name="The Broad Institute Genome Sequencing Center for Infectious Disease"/>
            <person name="Wu L."/>
            <person name="Ma J."/>
        </authorList>
    </citation>
    <scope>NUCLEOTIDE SEQUENCE [LARGE SCALE GENOMIC DNA]</scope>
    <source>
        <strain evidence="4">KCTC 42805</strain>
    </source>
</reference>
<keyword evidence="1" id="KW-0812">Transmembrane</keyword>
<organism evidence="3 4">
    <name type="scientific">Spirosoma soli</name>
    <dbReference type="NCBI Taxonomy" id="1770529"/>
    <lineage>
        <taxon>Bacteria</taxon>
        <taxon>Pseudomonadati</taxon>
        <taxon>Bacteroidota</taxon>
        <taxon>Cytophagia</taxon>
        <taxon>Cytophagales</taxon>
        <taxon>Cytophagaceae</taxon>
        <taxon>Spirosoma</taxon>
    </lineage>
</organism>
<accession>A0ABW5LYA9</accession>
<dbReference type="Proteomes" id="UP001597469">
    <property type="component" value="Unassembled WGS sequence"/>
</dbReference>
<dbReference type="PANTHER" id="PTHR34220">
    <property type="entry name" value="SENSOR HISTIDINE KINASE YPDA"/>
    <property type="match status" value="1"/>
</dbReference>
<dbReference type="GO" id="GO:0004673">
    <property type="term" value="F:protein histidine kinase activity"/>
    <property type="evidence" value="ECO:0007669"/>
    <property type="project" value="UniProtKB-EC"/>
</dbReference>
<keyword evidence="4" id="KW-1185">Reference proteome</keyword>
<feature type="transmembrane region" description="Helical" evidence="1">
    <location>
        <begin position="41"/>
        <end position="61"/>
    </location>
</feature>
<dbReference type="EC" id="2.7.13.3" evidence="3"/>
<feature type="transmembrane region" description="Helical" evidence="1">
    <location>
        <begin position="82"/>
        <end position="102"/>
    </location>
</feature>
<keyword evidence="3" id="KW-0808">Transferase</keyword>
<evidence type="ECO:0000259" key="2">
    <source>
        <dbReference type="Pfam" id="PF06580"/>
    </source>
</evidence>
<dbReference type="PANTHER" id="PTHR34220:SF7">
    <property type="entry name" value="SENSOR HISTIDINE KINASE YPDA"/>
    <property type="match status" value="1"/>
</dbReference>
<dbReference type="Gene3D" id="3.30.565.10">
    <property type="entry name" value="Histidine kinase-like ATPase, C-terminal domain"/>
    <property type="match status" value="1"/>
</dbReference>
<dbReference type="Pfam" id="PF06580">
    <property type="entry name" value="His_kinase"/>
    <property type="match status" value="1"/>
</dbReference>
<dbReference type="InterPro" id="IPR050640">
    <property type="entry name" value="Bact_2-comp_sensor_kinase"/>
</dbReference>
<sequence length="357" mass="40831">MSGTQYTRRDNAIALGILPLYYLFFNYMLFGAQYFKRLDTFVLATLSAMVLWTPIYFLHSIPALYFRRRFPAVRQTWMRMSLALLVHICMSSVAIITFFYGYKWVGFPGYTFNASRLYTALLIGIAGNAIVNVVHESVYTFERWSQTLSETERFRRANLQSQLEGLKQQVNPHFLFNSLNSLSSLIDDDPERAERFIEELSSVYRYLLQTNTHELTSIQAELRFIESYYHLQRTRYGSALTLKIDVADKHLNALIPPLTLQLLVENAIKHNIVAADQPLCIIIQTDSQNQLRVSNNVQRRQTRVLSNGVGLSNIATKYELLGQGTIDIEDAAGRFTVTLPLLMSQPTLGACSWPVNS</sequence>
<proteinExistence type="predicted"/>
<keyword evidence="3" id="KW-0418">Kinase</keyword>
<feature type="transmembrane region" description="Helical" evidence="1">
    <location>
        <begin position="114"/>
        <end position="134"/>
    </location>
</feature>
<name>A0ABW5LYA9_9BACT</name>
<feature type="domain" description="Signal transduction histidine kinase internal region" evidence="2">
    <location>
        <begin position="162"/>
        <end position="239"/>
    </location>
</feature>